<dbReference type="Proteomes" id="UP000199657">
    <property type="component" value="Unassembled WGS sequence"/>
</dbReference>
<dbReference type="OrthoDB" id="9782022at2"/>
<dbReference type="Pfam" id="PF04376">
    <property type="entry name" value="ATE_N"/>
    <property type="match status" value="1"/>
</dbReference>
<reference evidence="7 8" key="1">
    <citation type="submission" date="2016-10" db="EMBL/GenBank/DDBJ databases">
        <authorList>
            <person name="de Groot N.N."/>
        </authorList>
    </citation>
    <scope>NUCLEOTIDE SEQUENCE [LARGE SCALE GENOMIC DNA]</scope>
    <source>
        <strain evidence="7 8">CGMCC 1.6291</strain>
    </source>
</reference>
<dbReference type="InterPro" id="IPR016181">
    <property type="entry name" value="Acyl_CoA_acyltransferase"/>
</dbReference>
<name>A0A1H8QAL4_9GAMM</name>
<sequence>MTSDHGSRRLSLYVTGDHECAYLPERTARTVFVDPSFPLRNGHYSTLIRQGMRRSGRYIYHPGCPSCDACQSLRVPAREFQPRRRQRRCWRRNADLVSTVRSAAFHEEHFDLYRRYLAARHPGGGMDGHDENGYTEFLICPWAETRFVEFRLDGRLLAVTVIDLVADGFSAVYTFFDPLEARRGLGSYAILWQIDAARRYGLHYVYLGYWIAECDKMRYKADYQPCEVYRNGAWERLTQPESRSAHGESSDSHT</sequence>
<evidence type="ECO:0000313" key="7">
    <source>
        <dbReference type="EMBL" id="SEO51265.1"/>
    </source>
</evidence>
<evidence type="ECO:0000256" key="2">
    <source>
        <dbReference type="ARBA" id="ARBA00022679"/>
    </source>
</evidence>
<comment type="subcellular location">
    <subcellularLocation>
        <location evidence="4">Cytoplasm</location>
    </subcellularLocation>
</comment>
<dbReference type="NCBIfam" id="NF002342">
    <property type="entry name" value="PRK01305.1-3"/>
    <property type="match status" value="1"/>
</dbReference>
<keyword evidence="8" id="KW-1185">Reference proteome</keyword>
<dbReference type="GO" id="GO:0005737">
    <property type="term" value="C:cytoplasm"/>
    <property type="evidence" value="ECO:0007669"/>
    <property type="project" value="UniProtKB-SubCell"/>
</dbReference>
<comment type="catalytic activity">
    <reaction evidence="4">
        <text>N-terminal L-aspartyl-[protein] + L-leucyl-tRNA(Leu) = N-terminal L-leucyl-L-aspartyl-[protein] + tRNA(Leu) + H(+)</text>
        <dbReference type="Rhea" id="RHEA:50420"/>
        <dbReference type="Rhea" id="RHEA-COMP:9613"/>
        <dbReference type="Rhea" id="RHEA-COMP:9622"/>
        <dbReference type="Rhea" id="RHEA-COMP:12669"/>
        <dbReference type="Rhea" id="RHEA-COMP:12674"/>
        <dbReference type="ChEBI" id="CHEBI:15378"/>
        <dbReference type="ChEBI" id="CHEBI:64720"/>
        <dbReference type="ChEBI" id="CHEBI:78442"/>
        <dbReference type="ChEBI" id="CHEBI:78494"/>
        <dbReference type="ChEBI" id="CHEBI:133042"/>
        <dbReference type="EC" id="2.3.2.29"/>
    </reaction>
</comment>
<dbReference type="InterPro" id="IPR017138">
    <property type="entry name" value="Asp_Glu_LeuTrfase"/>
</dbReference>
<comment type="catalytic activity">
    <reaction evidence="4">
        <text>N-terminal L-glutamyl-[protein] + L-leucyl-tRNA(Leu) = N-terminal L-leucyl-L-glutamyl-[protein] + tRNA(Leu) + H(+)</text>
        <dbReference type="Rhea" id="RHEA:50412"/>
        <dbReference type="Rhea" id="RHEA-COMP:9613"/>
        <dbReference type="Rhea" id="RHEA-COMP:9622"/>
        <dbReference type="Rhea" id="RHEA-COMP:12664"/>
        <dbReference type="Rhea" id="RHEA-COMP:12668"/>
        <dbReference type="ChEBI" id="CHEBI:15378"/>
        <dbReference type="ChEBI" id="CHEBI:64721"/>
        <dbReference type="ChEBI" id="CHEBI:78442"/>
        <dbReference type="ChEBI" id="CHEBI:78494"/>
        <dbReference type="ChEBI" id="CHEBI:133041"/>
        <dbReference type="EC" id="2.3.2.29"/>
    </reaction>
</comment>
<protein>
    <recommendedName>
        <fullName evidence="4">Aspartate/glutamate leucyltransferase</fullName>
        <ecNumber evidence="4">2.3.2.29</ecNumber>
    </recommendedName>
</protein>
<proteinExistence type="inferred from homology"/>
<dbReference type="Pfam" id="PF04377">
    <property type="entry name" value="ATE_C"/>
    <property type="match status" value="1"/>
</dbReference>
<evidence type="ECO:0000313" key="8">
    <source>
        <dbReference type="Proteomes" id="UP000199657"/>
    </source>
</evidence>
<comment type="function">
    <text evidence="4">Functions in the N-end rule pathway of protein degradation where it conjugates Leu from its aminoacyl-tRNA to the N-termini of proteins containing an N-terminal aspartate or glutamate.</text>
</comment>
<dbReference type="PANTHER" id="PTHR21367:SF1">
    <property type="entry name" value="ARGINYL-TRNA--PROTEIN TRANSFERASE 1"/>
    <property type="match status" value="1"/>
</dbReference>
<evidence type="ECO:0000256" key="3">
    <source>
        <dbReference type="ARBA" id="ARBA00023315"/>
    </source>
</evidence>
<keyword evidence="1 4" id="KW-0963">Cytoplasm</keyword>
<dbReference type="InterPro" id="IPR030700">
    <property type="entry name" value="N-end_Aminoacyl_Trfase"/>
</dbReference>
<organism evidence="7 8">
    <name type="scientific">Aquisalimonas asiatica</name>
    <dbReference type="NCBI Taxonomy" id="406100"/>
    <lineage>
        <taxon>Bacteria</taxon>
        <taxon>Pseudomonadati</taxon>
        <taxon>Pseudomonadota</taxon>
        <taxon>Gammaproteobacteria</taxon>
        <taxon>Chromatiales</taxon>
        <taxon>Ectothiorhodospiraceae</taxon>
        <taxon>Aquisalimonas</taxon>
    </lineage>
</organism>
<feature type="domain" description="N-end aminoacyl transferase N-terminal" evidence="5">
    <location>
        <begin position="18"/>
        <end position="88"/>
    </location>
</feature>
<dbReference type="InterPro" id="IPR007471">
    <property type="entry name" value="N-end_Aminoacyl_Trfase_N"/>
</dbReference>
<keyword evidence="3 4" id="KW-0012">Acyltransferase</keyword>
<dbReference type="NCBIfam" id="NF002341">
    <property type="entry name" value="PRK01305.1-1"/>
    <property type="match status" value="1"/>
</dbReference>
<accession>A0A1H8QAL4</accession>
<dbReference type="EMBL" id="FOEG01000001">
    <property type="protein sequence ID" value="SEO51265.1"/>
    <property type="molecule type" value="Genomic_DNA"/>
</dbReference>
<gene>
    <name evidence="4" type="primary">bpt</name>
    <name evidence="7" type="ORF">SAMN04488052_101460</name>
</gene>
<dbReference type="InterPro" id="IPR007472">
    <property type="entry name" value="N-end_Aminoacyl_Trfase_C"/>
</dbReference>
<dbReference type="PANTHER" id="PTHR21367">
    <property type="entry name" value="ARGININE-TRNA-PROTEIN TRANSFERASE 1"/>
    <property type="match status" value="1"/>
</dbReference>
<dbReference type="GO" id="GO:0071596">
    <property type="term" value="P:ubiquitin-dependent protein catabolic process via the N-end rule pathway"/>
    <property type="evidence" value="ECO:0007669"/>
    <property type="project" value="InterPro"/>
</dbReference>
<evidence type="ECO:0000259" key="6">
    <source>
        <dbReference type="Pfam" id="PF04377"/>
    </source>
</evidence>
<dbReference type="RefSeq" id="WP_091639567.1">
    <property type="nucleotide sequence ID" value="NZ_FOEG01000001.1"/>
</dbReference>
<dbReference type="GO" id="GO:0004057">
    <property type="term" value="F:arginyl-tRNA--protein transferase activity"/>
    <property type="evidence" value="ECO:0007669"/>
    <property type="project" value="InterPro"/>
</dbReference>
<dbReference type="PIRSF" id="PIRSF037208">
    <property type="entry name" value="ATE_pro_prd"/>
    <property type="match status" value="1"/>
</dbReference>
<evidence type="ECO:0000256" key="1">
    <source>
        <dbReference type="ARBA" id="ARBA00022490"/>
    </source>
</evidence>
<dbReference type="AlphaFoldDB" id="A0A1H8QAL4"/>
<dbReference type="STRING" id="406100.SAMN04488052_101460"/>
<evidence type="ECO:0000256" key="4">
    <source>
        <dbReference type="HAMAP-Rule" id="MF_00689"/>
    </source>
</evidence>
<dbReference type="HAMAP" id="MF_00689">
    <property type="entry name" value="Bpt"/>
    <property type="match status" value="1"/>
</dbReference>
<evidence type="ECO:0000259" key="5">
    <source>
        <dbReference type="Pfam" id="PF04376"/>
    </source>
</evidence>
<keyword evidence="2 4" id="KW-0808">Transferase</keyword>
<dbReference type="SUPFAM" id="SSF55729">
    <property type="entry name" value="Acyl-CoA N-acyltransferases (Nat)"/>
    <property type="match status" value="1"/>
</dbReference>
<dbReference type="NCBIfam" id="NF002346">
    <property type="entry name" value="PRK01305.2-3"/>
    <property type="match status" value="1"/>
</dbReference>
<dbReference type="EC" id="2.3.2.29" evidence="4"/>
<feature type="domain" description="N-end rule aminoacyl transferase C-terminal" evidence="6">
    <location>
        <begin position="108"/>
        <end position="229"/>
    </location>
</feature>
<comment type="similarity">
    <text evidence="4">Belongs to the R-transferase family. Bpt subfamily.</text>
</comment>
<dbReference type="GO" id="GO:0008914">
    <property type="term" value="F:leucyl-tRNA--protein transferase activity"/>
    <property type="evidence" value="ECO:0007669"/>
    <property type="project" value="UniProtKB-UniRule"/>
</dbReference>